<dbReference type="AlphaFoldDB" id="A0A5B7BI99"/>
<reference evidence="2" key="1">
    <citation type="submission" date="2019-08" db="EMBL/GenBank/DDBJ databases">
        <title>Reference gene set and small RNA set construction with multiple tissues from Davidia involucrata Baill.</title>
        <authorList>
            <person name="Yang H."/>
            <person name="Zhou C."/>
            <person name="Li G."/>
            <person name="Wang J."/>
            <person name="Gao P."/>
            <person name="Wang M."/>
            <person name="Wang R."/>
            <person name="Zhao Y."/>
        </authorList>
    </citation>
    <scope>NUCLEOTIDE SEQUENCE</scope>
    <source>
        <tissue evidence="2">Mixed with DoveR01_LX</tissue>
    </source>
</reference>
<feature type="region of interest" description="Disordered" evidence="1">
    <location>
        <begin position="434"/>
        <end position="453"/>
    </location>
</feature>
<sequence>MDIWSWICEIPNSDEWTTSDSPLIFELANSKPSRGNNSTQSIQLRADRTSCSNSDALVTFSVCLLGFHHPNAQNSTLWVSDSCLLSSDNPFLPLVLQLLQEIISRSPTAQDSTCPRSQLQKLKPDPVSWILDSHSPESFSSFFNLVFLTRLFWLCACDAPSEVGSFYFNSLLAPNLDIFTCKHTPVLRTFFISVGVDVELCFMRTLGYMLAKWLILRELAVGLQALIPLPSHNLGFSYAMESHGLWILKGYTPVLAMTRTRFYGKKNQYPVVEAKESVLRYALAHQQLEAVIQLEYTVQFCDGFIHVKARVDNLRFHVAKLGFKKNEDDDAYADERYFPSRIRIWVGPEVGATYVAGLSLGRSTDNVEREMEMQKIVKGSFGKAKVPKVKAMARMATRMKIRNWRWDQQAEGNAAIFDAILCDNRTGVEVATWKPSSGGGEQENGFGKRSTGSGRPFTKDGRLVFAGDECGGGGVGWRLSREMEGSVLKWRIGGQVWLSYWPNDVKSSHFETRCVDWCDEVDLPLIPGNY</sequence>
<evidence type="ECO:0000313" key="2">
    <source>
        <dbReference type="EMBL" id="MPA67461.1"/>
    </source>
</evidence>
<evidence type="ECO:0000256" key="1">
    <source>
        <dbReference type="SAM" id="MobiDB-lite"/>
    </source>
</evidence>
<dbReference type="EMBL" id="GHES01036902">
    <property type="protein sequence ID" value="MPA67461.1"/>
    <property type="molecule type" value="Transcribed_RNA"/>
</dbReference>
<name>A0A5B7BI99_DAVIN</name>
<accession>A0A5B7BI99</accession>
<protein>
    <submittedName>
        <fullName evidence="2">Uncharacterized protein</fullName>
    </submittedName>
</protein>
<proteinExistence type="predicted"/>
<dbReference type="PANTHER" id="PTHR31439:SF7">
    <property type="entry name" value="EXPRESSED PROTEIN"/>
    <property type="match status" value="1"/>
</dbReference>
<dbReference type="PANTHER" id="PTHR31439">
    <property type="entry name" value="EXPRESSED PROTEIN"/>
    <property type="match status" value="1"/>
</dbReference>
<organism evidence="2">
    <name type="scientific">Davidia involucrata</name>
    <name type="common">Dove tree</name>
    <dbReference type="NCBI Taxonomy" id="16924"/>
    <lineage>
        <taxon>Eukaryota</taxon>
        <taxon>Viridiplantae</taxon>
        <taxon>Streptophyta</taxon>
        <taxon>Embryophyta</taxon>
        <taxon>Tracheophyta</taxon>
        <taxon>Spermatophyta</taxon>
        <taxon>Magnoliopsida</taxon>
        <taxon>eudicotyledons</taxon>
        <taxon>Gunneridae</taxon>
        <taxon>Pentapetalae</taxon>
        <taxon>asterids</taxon>
        <taxon>Cornales</taxon>
        <taxon>Nyssaceae</taxon>
        <taxon>Davidia</taxon>
    </lineage>
</organism>
<gene>
    <name evidence="2" type="ORF">Din_036902</name>
</gene>